<feature type="region of interest" description="Disordered" evidence="1">
    <location>
        <begin position="844"/>
        <end position="927"/>
    </location>
</feature>
<feature type="transmembrane region" description="Helical" evidence="2">
    <location>
        <begin position="1158"/>
        <end position="1177"/>
    </location>
</feature>
<feature type="region of interest" description="Disordered" evidence="1">
    <location>
        <begin position="947"/>
        <end position="975"/>
    </location>
</feature>
<feature type="compositionally biased region" description="Polar residues" evidence="1">
    <location>
        <begin position="484"/>
        <end position="496"/>
    </location>
</feature>
<feature type="compositionally biased region" description="Polar residues" evidence="1">
    <location>
        <begin position="302"/>
        <end position="313"/>
    </location>
</feature>
<feature type="region of interest" description="Disordered" evidence="1">
    <location>
        <begin position="193"/>
        <end position="389"/>
    </location>
</feature>
<evidence type="ECO:0000256" key="2">
    <source>
        <dbReference type="SAM" id="Phobius"/>
    </source>
</evidence>
<keyword evidence="2" id="KW-0812">Transmembrane</keyword>
<comment type="caution">
    <text evidence="3">The sequence shown here is derived from an EMBL/GenBank/DDBJ whole genome shotgun (WGS) entry which is preliminary data.</text>
</comment>
<feature type="region of interest" description="Disordered" evidence="1">
    <location>
        <begin position="140"/>
        <end position="164"/>
    </location>
</feature>
<feature type="region of interest" description="Disordered" evidence="1">
    <location>
        <begin position="538"/>
        <end position="577"/>
    </location>
</feature>
<feature type="region of interest" description="Disordered" evidence="1">
    <location>
        <begin position="481"/>
        <end position="503"/>
    </location>
</feature>
<feature type="compositionally biased region" description="Polar residues" evidence="1">
    <location>
        <begin position="567"/>
        <end position="577"/>
    </location>
</feature>
<dbReference type="EMBL" id="JAJGCB010000002">
    <property type="protein sequence ID" value="KAJ8995116.1"/>
    <property type="molecule type" value="Genomic_DNA"/>
</dbReference>
<dbReference type="Proteomes" id="UP001161757">
    <property type="component" value="Unassembled WGS sequence"/>
</dbReference>
<feature type="region of interest" description="Disordered" evidence="1">
    <location>
        <begin position="665"/>
        <end position="740"/>
    </location>
</feature>
<feature type="compositionally biased region" description="Basic and acidic residues" evidence="1">
    <location>
        <begin position="685"/>
        <end position="702"/>
    </location>
</feature>
<feature type="compositionally biased region" description="Polar residues" evidence="1">
    <location>
        <begin position="202"/>
        <end position="215"/>
    </location>
</feature>
<protein>
    <submittedName>
        <fullName evidence="3">Uncharacterized protein</fullName>
    </submittedName>
</protein>
<gene>
    <name evidence="3" type="ORF">HRR80_001807</name>
</gene>
<evidence type="ECO:0000256" key="1">
    <source>
        <dbReference type="SAM" id="MobiDB-lite"/>
    </source>
</evidence>
<keyword evidence="2" id="KW-0472">Membrane</keyword>
<evidence type="ECO:0000313" key="4">
    <source>
        <dbReference type="Proteomes" id="UP001161757"/>
    </source>
</evidence>
<feature type="compositionally biased region" description="Basic and acidic residues" evidence="1">
    <location>
        <begin position="149"/>
        <end position="164"/>
    </location>
</feature>
<organism evidence="3 4">
    <name type="scientific">Exophiala dermatitidis</name>
    <name type="common">Black yeast-like fungus</name>
    <name type="synonym">Wangiella dermatitidis</name>
    <dbReference type="NCBI Taxonomy" id="5970"/>
    <lineage>
        <taxon>Eukaryota</taxon>
        <taxon>Fungi</taxon>
        <taxon>Dikarya</taxon>
        <taxon>Ascomycota</taxon>
        <taxon>Pezizomycotina</taxon>
        <taxon>Eurotiomycetes</taxon>
        <taxon>Chaetothyriomycetidae</taxon>
        <taxon>Chaetothyriales</taxon>
        <taxon>Herpotrichiellaceae</taxon>
        <taxon>Exophiala</taxon>
    </lineage>
</organism>
<name>A0AAN6J234_EXODE</name>
<feature type="compositionally biased region" description="Pro residues" evidence="1">
    <location>
        <begin position="706"/>
        <end position="720"/>
    </location>
</feature>
<dbReference type="AlphaFoldDB" id="A0AAN6J234"/>
<accession>A0AAN6J234</accession>
<feature type="transmembrane region" description="Helical" evidence="2">
    <location>
        <begin position="1131"/>
        <end position="1152"/>
    </location>
</feature>
<feature type="compositionally biased region" description="Polar residues" evidence="1">
    <location>
        <begin position="847"/>
        <end position="869"/>
    </location>
</feature>
<sequence length="1187" mass="129108">MPFTTSKSFETSLFSARRRRDRIVSSSISCLSDTQQSLLRSQEYDGTQREHYLRSTGKFDRYRITESATHRNYARGESSPAARARAQSHAVRRYEESQIPSNIFELPDDSEHQHSGGQPTVTISEGVDILSIPLDQSSRRTTIFVGHSRPTERRPSKAPADRHDIRHQPAVGLSSKMHQPVDRDDYLVARGANPRTGVVTPGSHSASSSLDQGETSRPPAPADQNRWRQRGDQWVSSDMDQPLLPAAYGRRPGLPERQYRPLRTPPRLSSANRDSSVARHQRAWSGYGRPPTAPVGVAAQERSPTYDPTQRTDGQGPPSENAAALTSLGESRDEPTVRRKPVGSPPAKSARGDDSQGLDVTNNSDETVLKKPRFNADMRSSSAPGPLRWRIETPYNVDKDLPTLPPQSTSPNISLDQGKAAEESFLGQRLATTGANGQSSKTSNICGLPSVEKELPCLPTNSGPSPLKPELTVNPMQIRESRGKTSNSSMMENASPQGPRGGDPAYPYIRAMRPTYPLPRKKPDFPMGERMMPVPVYDNPPKLSIPPMGMPRLRAEGPRSMPGPATKPSNRQQQEYSLSSSITTTAIDTFSNRQGMPRPLRIGPRPLMSESGMQGSGRHALGPRPPPIGSSDTIMSTGMNMNTDNLMSIPLPRIRPRAMTRPTMPTRLEGMYGVPRIAPNPNRADTTEVRYSDPNRDERLQLEPRLNPPEPEIDLVPPPLKLRQPSREAPKPAPLITEPPASGLGLLRKCSRCHHGFVDVKPRSTDGVTPMFVHQKADGEASGDYKQLHPTGSPLPGLPEEIGDQMTQVNCSRSETTDVVDERDHTICSPDCCKDEDCHEGCLGHPSPSSRASPTKSIWSDVHSPSSASEIDDWDDVNDVKGSSNDKKALGRSPNTINPQSRIEHGPTPIELSAQPRTPAARSQEDLAGHSADALIAALSATGISRSKNLVPEQRKHRRQRSSSSPVIGAAVVGPPYPSESPGAFGASSRLRIPAPTPVGLAIACSGSGLSSKGQGGGGRRNISGTSVATTSTAFEFQVPGLGLGLGALGSRSCANSSTNFGEMVFNGKTWIKNHPHITKLGWDVLERAWQMSQIMTSTGWRLWAVLLVYSQTGKLKLKLNKKKGETPTGFVVDCARSALYLMVFVAVTVFVMRIVRVVLGVVGIIGWLVRAALWVLKQVLGFGVVR</sequence>
<keyword evidence="2" id="KW-1133">Transmembrane helix</keyword>
<reference evidence="3" key="1">
    <citation type="submission" date="2023-01" db="EMBL/GenBank/DDBJ databases">
        <title>Exophiala dermititidis isolated from Cystic Fibrosis Patient.</title>
        <authorList>
            <person name="Kurbessoian T."/>
            <person name="Crocker A."/>
            <person name="Murante D."/>
            <person name="Hogan D.A."/>
            <person name="Stajich J.E."/>
        </authorList>
    </citation>
    <scope>NUCLEOTIDE SEQUENCE</scope>
    <source>
        <strain evidence="3">Ex8</strain>
    </source>
</reference>
<proteinExistence type="predicted"/>
<feature type="region of interest" description="Disordered" evidence="1">
    <location>
        <begin position="72"/>
        <end position="96"/>
    </location>
</feature>
<evidence type="ECO:0000313" key="3">
    <source>
        <dbReference type="EMBL" id="KAJ8995116.1"/>
    </source>
</evidence>